<dbReference type="InterPro" id="IPR000683">
    <property type="entry name" value="Gfo/Idh/MocA-like_OxRdtase_N"/>
</dbReference>
<dbReference type="GO" id="GO:0000166">
    <property type="term" value="F:nucleotide binding"/>
    <property type="evidence" value="ECO:0007669"/>
    <property type="project" value="InterPro"/>
</dbReference>
<dbReference type="SUPFAM" id="SSF55347">
    <property type="entry name" value="Glyceraldehyde-3-phosphate dehydrogenase-like, C-terminal domain"/>
    <property type="match status" value="1"/>
</dbReference>
<protein>
    <submittedName>
        <fullName evidence="3">Oxidoreductase</fullName>
    </submittedName>
</protein>
<dbReference type="EMBL" id="BMQL01000022">
    <property type="protein sequence ID" value="GGR18583.1"/>
    <property type="molecule type" value="Genomic_DNA"/>
</dbReference>
<reference evidence="3" key="1">
    <citation type="journal article" date="2014" name="Int. J. Syst. Evol. Microbiol.">
        <title>Complete genome sequence of Corynebacterium casei LMG S-19264T (=DSM 44701T), isolated from a smear-ripened cheese.</title>
        <authorList>
            <consortium name="US DOE Joint Genome Institute (JGI-PGF)"/>
            <person name="Walter F."/>
            <person name="Albersmeier A."/>
            <person name="Kalinowski J."/>
            <person name="Ruckert C."/>
        </authorList>
    </citation>
    <scope>NUCLEOTIDE SEQUENCE</scope>
    <source>
        <strain evidence="3">JCM 31311</strain>
    </source>
</reference>
<dbReference type="PANTHER" id="PTHR43377">
    <property type="entry name" value="BILIVERDIN REDUCTASE A"/>
    <property type="match status" value="1"/>
</dbReference>
<evidence type="ECO:0000259" key="2">
    <source>
        <dbReference type="Pfam" id="PF02894"/>
    </source>
</evidence>
<dbReference type="Pfam" id="PF01408">
    <property type="entry name" value="GFO_IDH_MocA"/>
    <property type="match status" value="1"/>
</dbReference>
<dbReference type="Gene3D" id="3.30.360.10">
    <property type="entry name" value="Dihydrodipicolinate Reductase, domain 2"/>
    <property type="match status" value="1"/>
</dbReference>
<comment type="caution">
    <text evidence="3">The sequence shown here is derived from an EMBL/GenBank/DDBJ whole genome shotgun (WGS) entry which is preliminary data.</text>
</comment>
<dbReference type="Pfam" id="PF02894">
    <property type="entry name" value="GFO_IDH_MocA_C"/>
    <property type="match status" value="1"/>
</dbReference>
<dbReference type="Gene3D" id="3.40.50.720">
    <property type="entry name" value="NAD(P)-binding Rossmann-like Domain"/>
    <property type="match status" value="1"/>
</dbReference>
<name>A0A918CDU0_9DEIO</name>
<dbReference type="Proteomes" id="UP000603865">
    <property type="component" value="Unassembled WGS sequence"/>
</dbReference>
<feature type="domain" description="Gfo/Idh/MocA-like oxidoreductase N-terminal" evidence="1">
    <location>
        <begin position="18"/>
        <end position="139"/>
    </location>
</feature>
<evidence type="ECO:0000259" key="1">
    <source>
        <dbReference type="Pfam" id="PF01408"/>
    </source>
</evidence>
<sequence length="427" mass="47245">MTDSAQTAQLDRHSLPARVVVIGAGNRGDAYADYALLYPEELQIVGVAEQRAERRTQFAQRHALPPERTWSDWRDLLTLPRLADAVLICTLDHQHAESAVALAGLGYHILLEKPMAPTEAECQRIVAAAEAAGVMLAVCHVLRYTAYTRALKKLLTEGRLGRIVSIEHLEPVGWWHQAHSFVRGNWRNERESNPMLLSKSCHDLDWLSSLMDQPCTQISSFGSLFHFRASERPAGAADRCLDCPVAPECAYDAARFYLGQLEQGNTGWPLDVITADLTEAGVRAALRTGPYGRCVYVCDNDVVDHQVVSMQFQDGATASFTMTAFTRARGRETRIFGTRGELYGDSRSLRVFDFLTQETLEIDTEELSTEPASAHGGGDFGLVRAFVRALRTGDQRFILSGAQASLASHRLVFAAEAARREATVQRL</sequence>
<organism evidence="3 4">
    <name type="scientific">Deinococcus ruber</name>
    <dbReference type="NCBI Taxonomy" id="1848197"/>
    <lineage>
        <taxon>Bacteria</taxon>
        <taxon>Thermotogati</taxon>
        <taxon>Deinococcota</taxon>
        <taxon>Deinococci</taxon>
        <taxon>Deinococcales</taxon>
        <taxon>Deinococcaceae</taxon>
        <taxon>Deinococcus</taxon>
    </lineage>
</organism>
<dbReference type="RefSeq" id="WP_189091703.1">
    <property type="nucleotide sequence ID" value="NZ_BMQL01000022.1"/>
</dbReference>
<gene>
    <name evidence="3" type="ORF">GCM10008957_33990</name>
</gene>
<dbReference type="InterPro" id="IPR051450">
    <property type="entry name" value="Gfo/Idh/MocA_Oxidoreductases"/>
</dbReference>
<dbReference type="SUPFAM" id="SSF51735">
    <property type="entry name" value="NAD(P)-binding Rossmann-fold domains"/>
    <property type="match status" value="1"/>
</dbReference>
<accession>A0A918CDU0</accession>
<dbReference type="InterPro" id="IPR004104">
    <property type="entry name" value="Gfo/Idh/MocA-like_OxRdtase_C"/>
</dbReference>
<dbReference type="AlphaFoldDB" id="A0A918CDU0"/>
<proteinExistence type="predicted"/>
<feature type="domain" description="Gfo/Idh/MocA-like oxidoreductase C-terminal" evidence="2">
    <location>
        <begin position="152"/>
        <end position="346"/>
    </location>
</feature>
<evidence type="ECO:0000313" key="4">
    <source>
        <dbReference type="Proteomes" id="UP000603865"/>
    </source>
</evidence>
<evidence type="ECO:0000313" key="3">
    <source>
        <dbReference type="EMBL" id="GGR18583.1"/>
    </source>
</evidence>
<keyword evidence="4" id="KW-1185">Reference proteome</keyword>
<reference evidence="3" key="2">
    <citation type="submission" date="2020-09" db="EMBL/GenBank/DDBJ databases">
        <authorList>
            <person name="Sun Q."/>
            <person name="Ohkuma M."/>
        </authorList>
    </citation>
    <scope>NUCLEOTIDE SEQUENCE</scope>
    <source>
        <strain evidence="3">JCM 31311</strain>
    </source>
</reference>
<dbReference type="InterPro" id="IPR036291">
    <property type="entry name" value="NAD(P)-bd_dom_sf"/>
</dbReference>
<dbReference type="PANTHER" id="PTHR43377:SF12">
    <property type="entry name" value="BINDING ROSSMANN FOLD OXIDOREDUCTASE, PUTATIVE (AFU_ORTHOLOGUE AFUA_3G11840)-RELATED"/>
    <property type="match status" value="1"/>
</dbReference>